<organism evidence="2">
    <name type="scientific">Aquifex aeolicus</name>
    <dbReference type="NCBI Taxonomy" id="63363"/>
    <lineage>
        <taxon>Bacteria</taxon>
        <taxon>Pseudomonadati</taxon>
        <taxon>Aquificota</taxon>
        <taxon>Aquificia</taxon>
        <taxon>Aquificales</taxon>
        <taxon>Aquificaceae</taxon>
        <taxon>Aquifex</taxon>
    </lineage>
</organism>
<dbReference type="EMBL" id="DRNB01000221">
    <property type="protein sequence ID" value="HHJ64478.1"/>
    <property type="molecule type" value="Genomic_DNA"/>
</dbReference>
<keyword evidence="1" id="KW-1133">Transmembrane helix</keyword>
<protein>
    <submittedName>
        <fullName evidence="2">Prepilin-type N-terminal cleavage/methylation domain-containing protein</fullName>
    </submittedName>
</protein>
<dbReference type="AlphaFoldDB" id="A0A7C5Q8S4"/>
<name>A0A7C5Q8S4_AQUAO</name>
<dbReference type="Pfam" id="PF07963">
    <property type="entry name" value="N_methyl"/>
    <property type="match status" value="1"/>
</dbReference>
<keyword evidence="1" id="KW-0812">Transmembrane</keyword>
<keyword evidence="1" id="KW-0472">Membrane</keyword>
<dbReference type="Gene3D" id="3.30.700.10">
    <property type="entry name" value="Glycoprotein, Type 4 Pilin"/>
    <property type="match status" value="1"/>
</dbReference>
<dbReference type="PANTHER" id="PTHR30093">
    <property type="entry name" value="GENERAL SECRETION PATHWAY PROTEIN G"/>
    <property type="match status" value="1"/>
</dbReference>
<dbReference type="PROSITE" id="PS00409">
    <property type="entry name" value="PROKAR_NTER_METHYL"/>
    <property type="match status" value="1"/>
</dbReference>
<evidence type="ECO:0000256" key="1">
    <source>
        <dbReference type="SAM" id="Phobius"/>
    </source>
</evidence>
<dbReference type="SUPFAM" id="SSF54523">
    <property type="entry name" value="Pili subunits"/>
    <property type="match status" value="1"/>
</dbReference>
<gene>
    <name evidence="2" type="ORF">ENJ61_06175</name>
</gene>
<sequence>MRGGKDRGFTLIELLVTVAILAILMGVAIPMFTRYISKAYRGTVTADVKNAALAVEAFIEDYRSVPESRDCPSSGYGPAVCDLTDGTNTEPNALKVSKGVRIELRRVSGCEASVSYRVHGVHEKLPGWGFCFSACEGRQTETDGTGCP</sequence>
<dbReference type="Proteomes" id="UP000885792">
    <property type="component" value="Unassembled WGS sequence"/>
</dbReference>
<accession>A0A7C5Q8S4</accession>
<proteinExistence type="predicted"/>
<comment type="caution">
    <text evidence="2">The sequence shown here is derived from an EMBL/GenBank/DDBJ whole genome shotgun (WGS) entry which is preliminary data.</text>
</comment>
<dbReference type="InterPro" id="IPR045584">
    <property type="entry name" value="Pilin-like"/>
</dbReference>
<evidence type="ECO:0000313" key="2">
    <source>
        <dbReference type="EMBL" id="HHJ64478.1"/>
    </source>
</evidence>
<reference evidence="2" key="1">
    <citation type="journal article" date="2020" name="mSystems">
        <title>Genome- and Community-Level Interaction Insights into Carbon Utilization and Element Cycling Functions of Hydrothermarchaeota in Hydrothermal Sediment.</title>
        <authorList>
            <person name="Zhou Z."/>
            <person name="Liu Y."/>
            <person name="Xu W."/>
            <person name="Pan J."/>
            <person name="Luo Z.H."/>
            <person name="Li M."/>
        </authorList>
    </citation>
    <scope>NUCLEOTIDE SEQUENCE [LARGE SCALE GENOMIC DNA]</scope>
    <source>
        <strain evidence="2">HyVt-501</strain>
    </source>
</reference>
<feature type="transmembrane region" description="Helical" evidence="1">
    <location>
        <begin position="12"/>
        <end position="32"/>
    </location>
</feature>
<dbReference type="InterPro" id="IPR012902">
    <property type="entry name" value="N_methyl_site"/>
</dbReference>
<dbReference type="NCBIfam" id="TIGR02532">
    <property type="entry name" value="IV_pilin_GFxxxE"/>
    <property type="match status" value="1"/>
</dbReference>